<feature type="domain" description="NADPH oxidase Respiratory burst" evidence="3">
    <location>
        <begin position="3"/>
        <end position="45"/>
    </location>
</feature>
<protein>
    <recommendedName>
        <fullName evidence="3">NADPH oxidase Respiratory burst domain-containing protein</fullName>
    </recommendedName>
</protein>
<keyword evidence="2" id="KW-0812">Transmembrane</keyword>
<name>A0AAD9XMX0_9ROSI</name>
<organism evidence="4 5">
    <name type="scientific">Dipteronia dyeriana</name>
    <dbReference type="NCBI Taxonomy" id="168575"/>
    <lineage>
        <taxon>Eukaryota</taxon>
        <taxon>Viridiplantae</taxon>
        <taxon>Streptophyta</taxon>
        <taxon>Embryophyta</taxon>
        <taxon>Tracheophyta</taxon>
        <taxon>Spermatophyta</taxon>
        <taxon>Magnoliopsida</taxon>
        <taxon>eudicotyledons</taxon>
        <taxon>Gunneridae</taxon>
        <taxon>Pentapetalae</taxon>
        <taxon>rosids</taxon>
        <taxon>malvids</taxon>
        <taxon>Sapindales</taxon>
        <taxon>Sapindaceae</taxon>
        <taxon>Hippocastanoideae</taxon>
        <taxon>Acereae</taxon>
        <taxon>Dipteronia</taxon>
    </lineage>
</organism>
<dbReference type="InterPro" id="IPR050369">
    <property type="entry name" value="RBOH/FRE"/>
</dbReference>
<dbReference type="PROSITE" id="PS00018">
    <property type="entry name" value="EF_HAND_1"/>
    <property type="match status" value="1"/>
</dbReference>
<sequence>MAGMNKEFAVELFDMLTRRHNIEGDSIKKYLLREFWDKISNQSFDNMLQTFFDMLINQVGNIMQVDKDADGRITEEEVREYRHRAAYEVMGHCVCMSKGAAETLKFNMALILLSVIAIGISIRVGMQTIAHLSCNFPRLLNASVDKYKPI</sequence>
<keyword evidence="2" id="KW-0472">Membrane</keyword>
<dbReference type="GO" id="GO:0004601">
    <property type="term" value="F:peroxidase activity"/>
    <property type="evidence" value="ECO:0007669"/>
    <property type="project" value="InterPro"/>
</dbReference>
<reference evidence="4" key="1">
    <citation type="journal article" date="2023" name="Plant J.">
        <title>Genome sequences and population genomics provide insights into the demographic history, inbreeding, and mutation load of two 'living fossil' tree species of Dipteronia.</title>
        <authorList>
            <person name="Feng Y."/>
            <person name="Comes H.P."/>
            <person name="Chen J."/>
            <person name="Zhu S."/>
            <person name="Lu R."/>
            <person name="Zhang X."/>
            <person name="Li P."/>
            <person name="Qiu J."/>
            <person name="Olsen K.M."/>
            <person name="Qiu Y."/>
        </authorList>
    </citation>
    <scope>NUCLEOTIDE SEQUENCE</scope>
    <source>
        <strain evidence="4">KIB01</strain>
    </source>
</reference>
<dbReference type="Pfam" id="PF08414">
    <property type="entry name" value="NADPH_Ox"/>
    <property type="match status" value="1"/>
</dbReference>
<feature type="transmembrane region" description="Helical" evidence="2">
    <location>
        <begin position="106"/>
        <end position="126"/>
    </location>
</feature>
<dbReference type="InterPro" id="IPR013623">
    <property type="entry name" value="NADPH_Ox"/>
</dbReference>
<keyword evidence="1" id="KW-0560">Oxidoreductase</keyword>
<dbReference type="Proteomes" id="UP001280121">
    <property type="component" value="Unassembled WGS sequence"/>
</dbReference>
<dbReference type="GO" id="GO:0005886">
    <property type="term" value="C:plasma membrane"/>
    <property type="evidence" value="ECO:0007669"/>
    <property type="project" value="TreeGrafter"/>
</dbReference>
<accession>A0AAD9XMX0</accession>
<evidence type="ECO:0000313" key="5">
    <source>
        <dbReference type="Proteomes" id="UP001280121"/>
    </source>
</evidence>
<evidence type="ECO:0000256" key="2">
    <source>
        <dbReference type="SAM" id="Phobius"/>
    </source>
</evidence>
<gene>
    <name evidence="4" type="ORF">Ddye_000676</name>
</gene>
<dbReference type="Gene3D" id="1.10.238.10">
    <property type="entry name" value="EF-hand"/>
    <property type="match status" value="1"/>
</dbReference>
<dbReference type="PANTHER" id="PTHR11972">
    <property type="entry name" value="NADPH OXIDASE"/>
    <property type="match status" value="1"/>
</dbReference>
<dbReference type="PANTHER" id="PTHR11972:SF197">
    <property type="entry name" value="RESPIRATORY BURST OXIDASE HOMOLOG PROTEIN D"/>
    <property type="match status" value="1"/>
</dbReference>
<evidence type="ECO:0000313" key="4">
    <source>
        <dbReference type="EMBL" id="KAK2662102.1"/>
    </source>
</evidence>
<dbReference type="EMBL" id="JANJYI010000001">
    <property type="protein sequence ID" value="KAK2662102.1"/>
    <property type="molecule type" value="Genomic_DNA"/>
</dbReference>
<dbReference type="InterPro" id="IPR018247">
    <property type="entry name" value="EF_Hand_1_Ca_BS"/>
</dbReference>
<dbReference type="AlphaFoldDB" id="A0AAD9XMX0"/>
<keyword evidence="5" id="KW-1185">Reference proteome</keyword>
<proteinExistence type="predicted"/>
<evidence type="ECO:0000256" key="1">
    <source>
        <dbReference type="ARBA" id="ARBA00023002"/>
    </source>
</evidence>
<keyword evidence="2" id="KW-1133">Transmembrane helix</keyword>
<dbReference type="GO" id="GO:0016174">
    <property type="term" value="F:NAD(P)H oxidase H2O2-forming activity"/>
    <property type="evidence" value="ECO:0007669"/>
    <property type="project" value="TreeGrafter"/>
</dbReference>
<evidence type="ECO:0000259" key="3">
    <source>
        <dbReference type="Pfam" id="PF08414"/>
    </source>
</evidence>
<comment type="caution">
    <text evidence="4">The sequence shown here is derived from an EMBL/GenBank/DDBJ whole genome shotgun (WGS) entry which is preliminary data.</text>
</comment>